<evidence type="ECO:0000259" key="2">
    <source>
        <dbReference type="Pfam" id="PF13400"/>
    </source>
</evidence>
<dbReference type="EMBL" id="CYUE01000006">
    <property type="protein sequence ID" value="CUK25000.1"/>
    <property type="molecule type" value="Genomic_DNA"/>
</dbReference>
<name>A0A0N7MBC2_9RHOB</name>
<dbReference type="Gene3D" id="3.40.50.410">
    <property type="entry name" value="von Willebrand factor, type A domain"/>
    <property type="match status" value="1"/>
</dbReference>
<evidence type="ECO:0000313" key="4">
    <source>
        <dbReference type="Proteomes" id="UP000051184"/>
    </source>
</evidence>
<keyword evidence="1" id="KW-0472">Membrane</keyword>
<dbReference type="Pfam" id="PF13400">
    <property type="entry name" value="Tad"/>
    <property type="match status" value="1"/>
</dbReference>
<dbReference type="InterPro" id="IPR036465">
    <property type="entry name" value="vWFA_dom_sf"/>
</dbReference>
<feature type="domain" description="Putative Flp pilus-assembly TadG-like N-terminal" evidence="2">
    <location>
        <begin position="26"/>
        <end position="72"/>
    </location>
</feature>
<keyword evidence="1" id="KW-0812">Transmembrane</keyword>
<feature type="transmembrane region" description="Helical" evidence="1">
    <location>
        <begin position="28"/>
        <end position="47"/>
    </location>
</feature>
<gene>
    <name evidence="3" type="ORF">TA5114_00790</name>
</gene>
<accession>A0A0N7MBC2</accession>
<keyword evidence="1" id="KW-1133">Transmembrane helix</keyword>
<keyword evidence="4" id="KW-1185">Reference proteome</keyword>
<dbReference type="Proteomes" id="UP000051184">
    <property type="component" value="Unassembled WGS sequence"/>
</dbReference>
<reference evidence="4" key="1">
    <citation type="submission" date="2015-09" db="EMBL/GenBank/DDBJ databases">
        <authorList>
            <person name="Rodrigo-Torres Lidia"/>
            <person name="Arahal R.David."/>
        </authorList>
    </citation>
    <scope>NUCLEOTIDE SEQUENCE [LARGE SCALE GENOMIC DNA]</scope>
    <source>
        <strain evidence="4">CECT 5114</strain>
    </source>
</reference>
<organism evidence="3 4">
    <name type="scientific">Cognatishimia activa</name>
    <dbReference type="NCBI Taxonomy" id="1715691"/>
    <lineage>
        <taxon>Bacteria</taxon>
        <taxon>Pseudomonadati</taxon>
        <taxon>Pseudomonadota</taxon>
        <taxon>Alphaproteobacteria</taxon>
        <taxon>Rhodobacterales</taxon>
        <taxon>Paracoccaceae</taxon>
        <taxon>Cognatishimia</taxon>
    </lineage>
</organism>
<sequence>MGHPSWKDRWADAQMIASRFRREEDGTMTFLTISVFVIVMMVGGIGIDAMMAEMRRTQLQDTLDRAVLSAAALDQDMDAEAVVQEYLDNPKLSGSIRDITVSEGIGFKSVRATAETTFNTKFLHWNWNTRMPTKTFNTEKTANADGTGEEQVSVVTDYTNTDSGRYNTDAITSLTLAATSAAEESIGSVEISMVLDVSGSMNWNNRLPNLKVAAKQFVDTLNSTTEDGKLSISIVPYATQVSAPEALAAELNISEEHTYSNCVNFQESDFNQTGLDANQQLERTTHFSPWSDFDGRSSDPMRLVTSPVCVEAEDNSREMLVVQKDPTKLKNFIDSMWGGGNTSIDVGMKWGTALLDPSLQPAIQNMIDTPLQGHTHQAVHPDFSGRPVAHTDGDTLKVIVLMTDGQNTSQYYVNDDFRSGESNIWWNEQEEFYSVYIGEDTGDEDGDGITDEPIYYWPATAQWKNHAYGEGTWEETQTVQTDECRSFRRNGSCKRYKKIRKTVTVNEPGSAEVLTYPELWARTSLKFNRDEHYYPWMDDSQANNDWYYAVRNYVGSWTKNLRTQAICDAAKAEGVVVFTIGFEAPESGQTVLRNCASSISHYYDVNGLEISQAFSSIASSIRQLRLTQ</sequence>
<dbReference type="InterPro" id="IPR028087">
    <property type="entry name" value="Tad_N"/>
</dbReference>
<evidence type="ECO:0000313" key="3">
    <source>
        <dbReference type="EMBL" id="CUK25000.1"/>
    </source>
</evidence>
<dbReference type="STRING" id="1715691.TA5113_02439"/>
<dbReference type="OrthoDB" id="7522752at2"/>
<dbReference type="SUPFAM" id="SSF53300">
    <property type="entry name" value="vWA-like"/>
    <property type="match status" value="1"/>
</dbReference>
<dbReference type="RefSeq" id="WP_058314012.1">
    <property type="nucleotide sequence ID" value="NZ_CYTO01000024.1"/>
</dbReference>
<protein>
    <submittedName>
        <fullName evidence="3">Flp pilus assembly protein TadG</fullName>
    </submittedName>
</protein>
<evidence type="ECO:0000256" key="1">
    <source>
        <dbReference type="SAM" id="Phobius"/>
    </source>
</evidence>
<dbReference type="AlphaFoldDB" id="A0A0N7MBC2"/>
<proteinExistence type="predicted"/>